<evidence type="ECO:0000313" key="7">
    <source>
        <dbReference type="Proteomes" id="UP001516023"/>
    </source>
</evidence>
<feature type="compositionally biased region" description="Pro residues" evidence="3">
    <location>
        <begin position="911"/>
        <end position="922"/>
    </location>
</feature>
<dbReference type="PANTHER" id="PTHR23092">
    <property type="entry name" value="POLY(A) RNA POLYMERASE"/>
    <property type="match status" value="1"/>
</dbReference>
<feature type="region of interest" description="Disordered" evidence="3">
    <location>
        <begin position="191"/>
        <end position="226"/>
    </location>
</feature>
<feature type="region of interest" description="Disordered" evidence="3">
    <location>
        <begin position="1024"/>
        <end position="1068"/>
    </location>
</feature>
<organism evidence="6 7">
    <name type="scientific">Cyclotella cryptica</name>
    <dbReference type="NCBI Taxonomy" id="29204"/>
    <lineage>
        <taxon>Eukaryota</taxon>
        <taxon>Sar</taxon>
        <taxon>Stramenopiles</taxon>
        <taxon>Ochrophyta</taxon>
        <taxon>Bacillariophyta</taxon>
        <taxon>Coscinodiscophyceae</taxon>
        <taxon>Thalassiosirophycidae</taxon>
        <taxon>Stephanodiscales</taxon>
        <taxon>Stephanodiscaceae</taxon>
        <taxon>Cyclotella</taxon>
    </lineage>
</organism>
<feature type="region of interest" description="Disordered" evidence="3">
    <location>
        <begin position="987"/>
        <end position="1009"/>
    </location>
</feature>
<feature type="compositionally biased region" description="Low complexity" evidence="3">
    <location>
        <begin position="21"/>
        <end position="31"/>
    </location>
</feature>
<feature type="compositionally biased region" description="Basic and acidic residues" evidence="3">
    <location>
        <begin position="74"/>
        <end position="90"/>
    </location>
</feature>
<feature type="non-terminal residue" evidence="6">
    <location>
        <position position="1"/>
    </location>
</feature>
<gene>
    <name evidence="6" type="ORF">HJC23_011527</name>
</gene>
<dbReference type="InterPro" id="IPR043519">
    <property type="entry name" value="NT_sf"/>
</dbReference>
<sequence length="1735" mass="194801">HTHSLVASPMAKRKQKKQLHAPPTSASSSSTQRNDTNDDVSSSSCTKHDLQNIRRWIDESLTLESFVNAMEAPLPRHDDHNESEKREGRRTPRRRNGPTTAASRGEDETYSNVYASRSEYELFMEIIMAEHCPTRKGGHLEEDEVDVGWGCRTRTKSRLERPYMFRYVQTVEDTRNNRSPLERLEFFSIGQTKKQDGMSPAQSKPNSHFPGKDSSSDNGGKNTSSKALPLDLLKVLSQAGVKRSMSSLLEKYNEGEEEDDADDNDEASHSLLLRVVNDVNDHGPKESPTNFGIEARQWTTSDGIALGVGTTWEQMTADESIMRWTELRRDANYNGHSAQDEQRIKRKILKVLRVASRGRFLTEPMSHRRIERRECVPWFDPSRWFSLPFYLASRFDAALWNSYHQRNYHADQQENRRNECSLFSSVSNLDREAQSRVITHAVYTALKNDLIETKKLIQNHPIAQEDTSENSISTILRKSLILKLLWQMHTHQTAGSNATIPLLEWGTARAEMKSLVLGQLEESFSLEVKRNLLEILDKEGDSHRWNVDEAKKKKRKKKAPPKKNHETPPTIRDHNEDIIASAEDDDDDDDELEVECIIHKNHETEAGGIDINNPLAYADKMCSLNNGNDAKISVLVVIDEIIHKVFQRVGLQDYVSSKISPTDQHRQDEKVVADDSDKATTTVVSNKESVNAAMAFLKRQDDDRTSTKSSMQSPHLWALRSKRQPTASAEACITRSKSGESLSLSPPRCGNHRVLSVADLKADHQLESSEHSHLFPEISKDETSIFDGVPLCLSGALDGWNGVASSQQNPSNIFSDLLEGDQHSTEANIAASSTVASFASSEAGDPGLDIDGACGDFPSPTESNKAVRFESFGNKTPSDEYFAAGNVSSDEIPIQHASNSDSPVSTERITTPPPPPTPPPQLSPILVSLADLGKLRREAAAIELQYSPKESPPQLSSGISLPDSSVVVSAPLTRNFSRDDLRSIDERRRPLRRDRDQHHSVGRPQVERVTRNVDALLSYRNVVAQSSVHRKHSHDGKQKAREDAHPLSTRNIKTTTTPRSNAWTPTDFPDLRSSVPSTHSFKEPIINKILHLDVACARSECALDGVDNASHCNVIPRAQTDDTMTKDGATTISSVRTPPEEEQFVTVKEERNSYRDLCLTLGAENAKLRNLLASKMCAPFHTPSHFSPQQINPYYYTNPSFEFPFGAGYHAGSFHPVVAMSDAGVHRGEHESSVRSEDGTDMYPSVIGMSETQNSVSWQARGDSVRSACRRNSGGGTYAESDTSLDHHPGGQESHAFSAFRHINNQDSFFGPIPLHGMQSRLSKDMHHFMQALKTQLKRNESRRVWVVEQITKAVTALWPRAQVKMYGSHMTRLCLPSSDMDFVICLPAVHKNAPAKAPGDLEGRNAINETNQKVLSRKLKGESWLDQRSIKVIERTAVPVIKVSTKDSRSRVIQLDLSFDAKEHHGLEALAMIQHILEELPMIRPLVLVLKQFLLDRGLLTAYTGGLSSYCLFLMVARYCQEQSPTWNDCGSLLMGLLDFYGNFFDPRTTGISVHKRQYFSRSQHIPHTQSLSTQFYNDEQGWNMPPPPQQHQYTDLTRRNSFSDKSFGSTGKSGPKPPRFQPLSRQFSFQSQYHAHPPQSQVNSLDQSRTYQSGKPYTFDPIWVEDPLNPGNNVGRNAFRIFQVQRAFSDAHRALVAALEWDINSMHEGDDGEYPLLKCLLQNEDVFFDNIRD</sequence>
<feature type="region of interest" description="Disordered" evidence="3">
    <location>
        <begin position="72"/>
        <end position="110"/>
    </location>
</feature>
<dbReference type="Pfam" id="PF03828">
    <property type="entry name" value="PAP_assoc"/>
    <property type="match status" value="1"/>
</dbReference>
<dbReference type="InterPro" id="IPR054708">
    <property type="entry name" value="MTPAP-like_central"/>
</dbReference>
<name>A0ABD3PW79_9STRA</name>
<dbReference type="Proteomes" id="UP001516023">
    <property type="component" value="Unassembled WGS sequence"/>
</dbReference>
<keyword evidence="1" id="KW-0479">Metal-binding</keyword>
<dbReference type="Gene3D" id="3.30.460.10">
    <property type="entry name" value="Beta Polymerase, domain 2"/>
    <property type="match status" value="1"/>
</dbReference>
<feature type="compositionally biased region" description="Polar residues" evidence="3">
    <location>
        <begin position="896"/>
        <end position="909"/>
    </location>
</feature>
<feature type="region of interest" description="Disordered" evidence="3">
    <location>
        <begin position="1"/>
        <end position="48"/>
    </location>
</feature>
<comment type="caution">
    <text evidence="6">The sequence shown here is derived from an EMBL/GenBank/DDBJ whole genome shotgun (WGS) entry which is preliminary data.</text>
</comment>
<feature type="domain" description="Poly(A) RNA polymerase mitochondrial-like central palm" evidence="5">
    <location>
        <begin position="1322"/>
        <end position="1475"/>
    </location>
</feature>
<evidence type="ECO:0000256" key="2">
    <source>
        <dbReference type="ARBA" id="ARBA00022842"/>
    </source>
</evidence>
<evidence type="ECO:0000259" key="4">
    <source>
        <dbReference type="Pfam" id="PF03828"/>
    </source>
</evidence>
<dbReference type="GO" id="GO:1990817">
    <property type="term" value="F:poly(A) RNA polymerase activity"/>
    <property type="evidence" value="ECO:0007669"/>
    <property type="project" value="UniProtKB-ARBA"/>
</dbReference>
<feature type="region of interest" description="Disordered" evidence="3">
    <location>
        <begin position="893"/>
        <end position="924"/>
    </location>
</feature>
<feature type="region of interest" description="Disordered" evidence="3">
    <location>
        <begin position="1633"/>
        <end position="1653"/>
    </location>
</feature>
<feature type="compositionally biased region" description="Basic residues" evidence="3">
    <location>
        <begin position="552"/>
        <end position="562"/>
    </location>
</feature>
<dbReference type="CDD" id="cd05402">
    <property type="entry name" value="NT_PAP_TUTase"/>
    <property type="match status" value="1"/>
</dbReference>
<evidence type="ECO:0000256" key="1">
    <source>
        <dbReference type="ARBA" id="ARBA00022723"/>
    </source>
</evidence>
<feature type="region of interest" description="Disordered" evidence="3">
    <location>
        <begin position="1267"/>
        <end position="1293"/>
    </location>
</feature>
<dbReference type="GO" id="GO:0046872">
    <property type="term" value="F:metal ion binding"/>
    <property type="evidence" value="ECO:0007669"/>
    <property type="project" value="UniProtKB-KW"/>
</dbReference>
<feature type="compositionally biased region" description="Polar residues" evidence="3">
    <location>
        <begin position="216"/>
        <end position="226"/>
    </location>
</feature>
<proteinExistence type="predicted"/>
<keyword evidence="7" id="KW-1185">Reference proteome</keyword>
<feature type="region of interest" description="Disordered" evidence="3">
    <location>
        <begin position="546"/>
        <end position="577"/>
    </location>
</feature>
<protein>
    <recommendedName>
        <fullName evidence="8">Polymerase nucleotidyl transferase domain-containing protein</fullName>
    </recommendedName>
</protein>
<keyword evidence="2" id="KW-0460">Magnesium</keyword>
<feature type="compositionally biased region" description="Basic and acidic residues" evidence="3">
    <location>
        <begin position="563"/>
        <end position="577"/>
    </location>
</feature>
<dbReference type="InterPro" id="IPR045862">
    <property type="entry name" value="Trf4-like"/>
</dbReference>
<dbReference type="EMBL" id="JABMIG020000113">
    <property type="protein sequence ID" value="KAL3791496.1"/>
    <property type="molecule type" value="Genomic_DNA"/>
</dbReference>
<dbReference type="InterPro" id="IPR002058">
    <property type="entry name" value="PAP_assoc"/>
</dbReference>
<evidence type="ECO:0000256" key="3">
    <source>
        <dbReference type="SAM" id="MobiDB-lite"/>
    </source>
</evidence>
<dbReference type="SUPFAM" id="SSF81301">
    <property type="entry name" value="Nucleotidyltransferase"/>
    <property type="match status" value="1"/>
</dbReference>
<evidence type="ECO:0000313" key="6">
    <source>
        <dbReference type="EMBL" id="KAL3791496.1"/>
    </source>
</evidence>
<feature type="compositionally biased region" description="Polar residues" evidence="3">
    <location>
        <begin position="1048"/>
        <end position="1064"/>
    </location>
</feature>
<evidence type="ECO:0008006" key="8">
    <source>
        <dbReference type="Google" id="ProtNLM"/>
    </source>
</evidence>
<dbReference type="SUPFAM" id="SSF81631">
    <property type="entry name" value="PAP/OAS1 substrate-binding domain"/>
    <property type="match status" value="1"/>
</dbReference>
<accession>A0ABD3PW79</accession>
<feature type="region of interest" description="Disordered" evidence="3">
    <location>
        <begin position="1606"/>
        <end position="1625"/>
    </location>
</feature>
<dbReference type="Pfam" id="PF22600">
    <property type="entry name" value="MTPAP-like_central"/>
    <property type="match status" value="1"/>
</dbReference>
<evidence type="ECO:0000259" key="5">
    <source>
        <dbReference type="Pfam" id="PF22600"/>
    </source>
</evidence>
<reference evidence="6 7" key="1">
    <citation type="journal article" date="2020" name="G3 (Bethesda)">
        <title>Improved Reference Genome for Cyclotella cryptica CCMP332, a Model for Cell Wall Morphogenesis, Salinity Adaptation, and Lipid Production in Diatoms (Bacillariophyta).</title>
        <authorList>
            <person name="Roberts W.R."/>
            <person name="Downey K.M."/>
            <person name="Ruck E.C."/>
            <person name="Traller J.C."/>
            <person name="Alverson A.J."/>
        </authorList>
    </citation>
    <scope>NUCLEOTIDE SEQUENCE [LARGE SCALE GENOMIC DNA]</scope>
    <source>
        <strain evidence="6 7">CCMP332</strain>
    </source>
</reference>
<dbReference type="PANTHER" id="PTHR23092:SF15">
    <property type="entry name" value="INACTIVE NON-CANONICAL POLY(A) RNA POLYMERASE PROTEIN TRF4-2-RELATED"/>
    <property type="match status" value="1"/>
</dbReference>
<feature type="compositionally biased region" description="Basic and acidic residues" evidence="3">
    <location>
        <begin position="1035"/>
        <end position="1045"/>
    </location>
</feature>
<feature type="domain" description="PAP-associated" evidence="4">
    <location>
        <begin position="1532"/>
        <end position="1566"/>
    </location>
</feature>
<dbReference type="GO" id="GO:0016070">
    <property type="term" value="P:RNA metabolic process"/>
    <property type="evidence" value="ECO:0007669"/>
    <property type="project" value="UniProtKB-ARBA"/>
</dbReference>
<dbReference type="Gene3D" id="1.10.1410.10">
    <property type="match status" value="1"/>
</dbReference>